<comment type="caution">
    <text evidence="16">The sequence shown here is derived from an EMBL/GenBank/DDBJ whole genome shotgun (WGS) entry which is preliminary data.</text>
</comment>
<evidence type="ECO:0000313" key="17">
    <source>
        <dbReference type="Proteomes" id="UP000598297"/>
    </source>
</evidence>
<dbReference type="PANTHER" id="PTHR11533">
    <property type="entry name" value="PROTEASE M1 ZINC METALLOPROTEASE"/>
    <property type="match status" value="1"/>
</dbReference>
<evidence type="ECO:0000256" key="12">
    <source>
        <dbReference type="ARBA" id="ARBA00031533"/>
    </source>
</evidence>
<evidence type="ECO:0000256" key="7">
    <source>
        <dbReference type="ARBA" id="ARBA00022723"/>
    </source>
</evidence>
<evidence type="ECO:0000256" key="5">
    <source>
        <dbReference type="ARBA" id="ARBA00015611"/>
    </source>
</evidence>
<proteinExistence type="inferred from homology"/>
<gene>
    <name evidence="16" type="ORF">GUY60_35435</name>
</gene>
<evidence type="ECO:0000256" key="10">
    <source>
        <dbReference type="ARBA" id="ARBA00023049"/>
    </source>
</evidence>
<dbReference type="GO" id="GO:0016285">
    <property type="term" value="F:alanyl aminopeptidase activity"/>
    <property type="evidence" value="ECO:0007669"/>
    <property type="project" value="UniProtKB-EC"/>
</dbReference>
<evidence type="ECO:0000256" key="11">
    <source>
        <dbReference type="ARBA" id="ARBA00029811"/>
    </source>
</evidence>
<dbReference type="Pfam" id="PF17900">
    <property type="entry name" value="Peptidase_M1_N"/>
    <property type="match status" value="1"/>
</dbReference>
<evidence type="ECO:0000256" key="9">
    <source>
        <dbReference type="ARBA" id="ARBA00022833"/>
    </source>
</evidence>
<dbReference type="PROSITE" id="PS51257">
    <property type="entry name" value="PROKAR_LIPOPROTEIN"/>
    <property type="match status" value="1"/>
</dbReference>
<dbReference type="InterPro" id="IPR045357">
    <property type="entry name" value="Aminopeptidase_N-like_N"/>
</dbReference>
<keyword evidence="8" id="KW-0378">Hydrolase</keyword>
<organism evidence="16 17">
    <name type="scientific">Streptomyces boluensis</name>
    <dbReference type="NCBI Taxonomy" id="1775135"/>
    <lineage>
        <taxon>Bacteria</taxon>
        <taxon>Bacillati</taxon>
        <taxon>Actinomycetota</taxon>
        <taxon>Actinomycetes</taxon>
        <taxon>Kitasatosporales</taxon>
        <taxon>Streptomycetaceae</taxon>
        <taxon>Streptomyces</taxon>
    </lineage>
</organism>
<keyword evidence="10" id="KW-0482">Metalloprotease</keyword>
<dbReference type="OrthoDB" id="100605at2"/>
<evidence type="ECO:0000256" key="6">
    <source>
        <dbReference type="ARBA" id="ARBA00022670"/>
    </source>
</evidence>
<dbReference type="EMBL" id="JAAAHS010000538">
    <property type="protein sequence ID" value="NBE56627.1"/>
    <property type="molecule type" value="Genomic_DNA"/>
</dbReference>
<evidence type="ECO:0000313" key="16">
    <source>
        <dbReference type="EMBL" id="NBE56627.1"/>
    </source>
</evidence>
<evidence type="ECO:0000256" key="2">
    <source>
        <dbReference type="ARBA" id="ARBA00001947"/>
    </source>
</evidence>
<dbReference type="InterPro" id="IPR042097">
    <property type="entry name" value="Aminopeptidase_N-like_N_sf"/>
</dbReference>
<sequence length="483" mass="52274">MRRRPPLSRTAPAALAAATALALTACAGSGVQGRPGAAGLRDPYFADLGNGGYDVRHYDLDLDYDPETGRLEGEAVITARASQDLSAFDLDLRGLDVASVTVDGRPARFNRARSELTVRPRNDLRAGATFRTTVRYSGAPETVTDEDGAREGWLPTAAGAVALGQPVGSMAWFPGNHHPSDKATYDIEITVPKGLRAYSNGELKAQRTVGDSSTFDWHSGEPMASYLATVAIGAYGTSTSVVKGASREGGLPVRTAVVPEEAEASRKVLAKLPEIVEWQERNFGPYPFSSVGAIVEGRDAAGYALETQTKPVFPGAPDTPLLVHELAHQWFGNSVTPKTWQDMWLNEGFATYAEWLWSEDHGGDSAQEIFDQVYAGKGDYVTENIGNAGEAEAVWAFPPAEPTGADAISDSPVYYRGAMVIHKIRQAVGDDRFRDLVRGWTRTHRHGNADTRDFTAYVEKRAGKDLDGLWDTWLYGEGKPARP</sequence>
<accession>A0A964V127</accession>
<evidence type="ECO:0000256" key="1">
    <source>
        <dbReference type="ARBA" id="ARBA00000098"/>
    </source>
</evidence>
<evidence type="ECO:0000256" key="4">
    <source>
        <dbReference type="ARBA" id="ARBA00012564"/>
    </source>
</evidence>
<dbReference type="GO" id="GO:0008270">
    <property type="term" value="F:zinc ion binding"/>
    <property type="evidence" value="ECO:0007669"/>
    <property type="project" value="InterPro"/>
</dbReference>
<keyword evidence="6" id="KW-0645">Protease</keyword>
<name>A0A964V127_9ACTN</name>
<keyword evidence="17" id="KW-1185">Reference proteome</keyword>
<feature type="domain" description="Aminopeptidase N-like N-terminal" evidence="15">
    <location>
        <begin position="57"/>
        <end position="227"/>
    </location>
</feature>
<dbReference type="InterPro" id="IPR027268">
    <property type="entry name" value="Peptidase_M4/M1_CTD_sf"/>
</dbReference>
<dbReference type="GO" id="GO:0006508">
    <property type="term" value="P:proteolysis"/>
    <property type="evidence" value="ECO:0007669"/>
    <property type="project" value="UniProtKB-KW"/>
</dbReference>
<dbReference type="Gene3D" id="1.10.390.10">
    <property type="entry name" value="Neutral Protease Domain 2"/>
    <property type="match status" value="1"/>
</dbReference>
<dbReference type="SUPFAM" id="SSF55486">
    <property type="entry name" value="Metalloproteases ('zincins'), catalytic domain"/>
    <property type="match status" value="1"/>
</dbReference>
<dbReference type="GO" id="GO:0008237">
    <property type="term" value="F:metallopeptidase activity"/>
    <property type="evidence" value="ECO:0007669"/>
    <property type="project" value="UniProtKB-KW"/>
</dbReference>
<comment type="catalytic activity">
    <reaction evidence="1">
        <text>Release of an N-terminal amino acid, Xaa-|-Yaa- from a peptide, amide or arylamide. Xaa is preferably Ala, but may be most amino acids including Pro (slow action). When a terminal hydrophobic residue is followed by a prolyl residue, the two may be released as an intact Xaa-Pro dipeptide.</text>
        <dbReference type="EC" id="3.4.11.2"/>
    </reaction>
</comment>
<dbReference type="PRINTS" id="PR00756">
    <property type="entry name" value="ALADIPTASE"/>
</dbReference>
<comment type="cofactor">
    <cofactor evidence="2">
        <name>Zn(2+)</name>
        <dbReference type="ChEBI" id="CHEBI:29105"/>
    </cofactor>
</comment>
<dbReference type="SUPFAM" id="SSF63737">
    <property type="entry name" value="Leukotriene A4 hydrolase N-terminal domain"/>
    <property type="match status" value="1"/>
</dbReference>
<evidence type="ECO:0000256" key="8">
    <source>
        <dbReference type="ARBA" id="ARBA00022801"/>
    </source>
</evidence>
<feature type="signal peptide" evidence="13">
    <location>
        <begin position="1"/>
        <end position="27"/>
    </location>
</feature>
<evidence type="ECO:0000259" key="14">
    <source>
        <dbReference type="Pfam" id="PF01433"/>
    </source>
</evidence>
<evidence type="ECO:0000256" key="13">
    <source>
        <dbReference type="SAM" id="SignalP"/>
    </source>
</evidence>
<keyword evidence="9" id="KW-0862">Zinc</keyword>
<feature type="chain" id="PRO_5036917363" description="Aminopeptidase N" evidence="13">
    <location>
        <begin position="28"/>
        <end position="483"/>
    </location>
</feature>
<dbReference type="PANTHER" id="PTHR11533:SF297">
    <property type="entry name" value="AMINOPEPTIDASE N"/>
    <property type="match status" value="1"/>
</dbReference>
<keyword evidence="7" id="KW-0479">Metal-binding</keyword>
<reference evidence="16" key="1">
    <citation type="submission" date="2020-01" db="EMBL/GenBank/DDBJ databases">
        <title>Whole-genome analyses of novel actinobacteria.</title>
        <authorList>
            <person name="Sahin N."/>
        </authorList>
    </citation>
    <scope>NUCLEOTIDE SEQUENCE</scope>
    <source>
        <strain evidence="16">YC537</strain>
    </source>
</reference>
<dbReference type="Pfam" id="PF01433">
    <property type="entry name" value="Peptidase_M1"/>
    <property type="match status" value="1"/>
</dbReference>
<evidence type="ECO:0000256" key="3">
    <source>
        <dbReference type="ARBA" id="ARBA00010136"/>
    </source>
</evidence>
<evidence type="ECO:0000259" key="15">
    <source>
        <dbReference type="Pfam" id="PF17900"/>
    </source>
</evidence>
<dbReference type="CDD" id="cd09603">
    <property type="entry name" value="M1_APN_like"/>
    <property type="match status" value="1"/>
</dbReference>
<dbReference type="InterPro" id="IPR001930">
    <property type="entry name" value="Peptidase_M1"/>
</dbReference>
<comment type="similarity">
    <text evidence="3">Belongs to the peptidase M1 family.</text>
</comment>
<feature type="domain" description="Peptidase M1 membrane alanine aminopeptidase" evidence="14">
    <location>
        <begin position="321"/>
        <end position="473"/>
    </location>
</feature>
<protein>
    <recommendedName>
        <fullName evidence="5">Aminopeptidase N</fullName>
        <ecNumber evidence="4">3.4.11.2</ecNumber>
    </recommendedName>
    <alternativeName>
        <fullName evidence="11">Alanine aminopeptidase</fullName>
    </alternativeName>
    <alternativeName>
        <fullName evidence="12">Lysyl aminopeptidase</fullName>
    </alternativeName>
</protein>
<dbReference type="InterPro" id="IPR050344">
    <property type="entry name" value="Peptidase_M1_aminopeptidases"/>
</dbReference>
<dbReference type="AlphaFoldDB" id="A0A964V127"/>
<dbReference type="EC" id="3.4.11.2" evidence="4"/>
<dbReference type="InterPro" id="IPR014782">
    <property type="entry name" value="Peptidase_M1_dom"/>
</dbReference>
<keyword evidence="13" id="KW-0732">Signal</keyword>
<dbReference type="Gene3D" id="2.60.40.1730">
    <property type="entry name" value="tricorn interacting facor f3 domain"/>
    <property type="match status" value="1"/>
</dbReference>
<dbReference type="Proteomes" id="UP000598297">
    <property type="component" value="Unassembled WGS sequence"/>
</dbReference>